<dbReference type="RefSeq" id="XP_022402276.1">
    <property type="nucleotide sequence ID" value="XM_022541470.1"/>
</dbReference>
<accession>A0A1L9VNS8</accession>
<dbReference type="EMBL" id="KV878894">
    <property type="protein sequence ID" value="OJJ85578.1"/>
    <property type="molecule type" value="Genomic_DNA"/>
</dbReference>
<dbReference type="Proteomes" id="UP000184300">
    <property type="component" value="Unassembled WGS sequence"/>
</dbReference>
<organism evidence="2 3">
    <name type="scientific">Aspergillus glaucus CBS 516.65</name>
    <dbReference type="NCBI Taxonomy" id="1160497"/>
    <lineage>
        <taxon>Eukaryota</taxon>
        <taxon>Fungi</taxon>
        <taxon>Dikarya</taxon>
        <taxon>Ascomycota</taxon>
        <taxon>Pezizomycotina</taxon>
        <taxon>Eurotiomycetes</taxon>
        <taxon>Eurotiomycetidae</taxon>
        <taxon>Eurotiales</taxon>
        <taxon>Aspergillaceae</taxon>
        <taxon>Aspergillus</taxon>
        <taxon>Aspergillus subgen. Aspergillus</taxon>
    </lineage>
</organism>
<evidence type="ECO:0000256" key="1">
    <source>
        <dbReference type="SAM" id="MobiDB-lite"/>
    </source>
</evidence>
<keyword evidence="3" id="KW-1185">Reference proteome</keyword>
<sequence length="120" mass="14102">MFTYSTRAISIEFPRIYGNIQSILDLTISIENKLKEREKERERERKREREMKTRPYLIRSGGRRRRRSAQSLLESSRARRLLAPSPSPSSSPSSLVHDWGLLSLDTFPSYQHFALHRLLS</sequence>
<protein>
    <submittedName>
        <fullName evidence="2">Uncharacterized protein</fullName>
    </submittedName>
</protein>
<feature type="compositionally biased region" description="Low complexity" evidence="1">
    <location>
        <begin position="69"/>
        <end position="95"/>
    </location>
</feature>
<reference evidence="3" key="1">
    <citation type="journal article" date="2017" name="Genome Biol.">
        <title>Comparative genomics reveals high biological diversity and specific adaptations in the industrially and medically important fungal genus Aspergillus.</title>
        <authorList>
            <person name="de Vries R.P."/>
            <person name="Riley R."/>
            <person name="Wiebenga A."/>
            <person name="Aguilar-Osorio G."/>
            <person name="Amillis S."/>
            <person name="Uchima C.A."/>
            <person name="Anderluh G."/>
            <person name="Asadollahi M."/>
            <person name="Askin M."/>
            <person name="Barry K."/>
            <person name="Battaglia E."/>
            <person name="Bayram O."/>
            <person name="Benocci T."/>
            <person name="Braus-Stromeyer S.A."/>
            <person name="Caldana C."/>
            <person name="Canovas D."/>
            <person name="Cerqueira G.C."/>
            <person name="Chen F."/>
            <person name="Chen W."/>
            <person name="Choi C."/>
            <person name="Clum A."/>
            <person name="Dos Santos R.A."/>
            <person name="Damasio A.R."/>
            <person name="Diallinas G."/>
            <person name="Emri T."/>
            <person name="Fekete E."/>
            <person name="Flipphi M."/>
            <person name="Freyberg S."/>
            <person name="Gallo A."/>
            <person name="Gournas C."/>
            <person name="Habgood R."/>
            <person name="Hainaut M."/>
            <person name="Harispe M.L."/>
            <person name="Henrissat B."/>
            <person name="Hilden K.S."/>
            <person name="Hope R."/>
            <person name="Hossain A."/>
            <person name="Karabika E."/>
            <person name="Karaffa L."/>
            <person name="Karanyi Z."/>
            <person name="Krasevec N."/>
            <person name="Kuo A."/>
            <person name="Kusch H."/>
            <person name="LaButti K."/>
            <person name="Lagendijk E.L."/>
            <person name="Lapidus A."/>
            <person name="Levasseur A."/>
            <person name="Lindquist E."/>
            <person name="Lipzen A."/>
            <person name="Logrieco A.F."/>
            <person name="MacCabe A."/>
            <person name="Maekelae M.R."/>
            <person name="Malavazi I."/>
            <person name="Melin P."/>
            <person name="Meyer V."/>
            <person name="Mielnichuk N."/>
            <person name="Miskei M."/>
            <person name="Molnar A.P."/>
            <person name="Mule G."/>
            <person name="Ngan C.Y."/>
            <person name="Orejas M."/>
            <person name="Orosz E."/>
            <person name="Ouedraogo J.P."/>
            <person name="Overkamp K.M."/>
            <person name="Park H.-S."/>
            <person name="Perrone G."/>
            <person name="Piumi F."/>
            <person name="Punt P.J."/>
            <person name="Ram A.F."/>
            <person name="Ramon A."/>
            <person name="Rauscher S."/>
            <person name="Record E."/>
            <person name="Riano-Pachon D.M."/>
            <person name="Robert V."/>
            <person name="Roehrig J."/>
            <person name="Ruller R."/>
            <person name="Salamov A."/>
            <person name="Salih N.S."/>
            <person name="Samson R.A."/>
            <person name="Sandor E."/>
            <person name="Sanguinetti M."/>
            <person name="Schuetze T."/>
            <person name="Sepcic K."/>
            <person name="Shelest E."/>
            <person name="Sherlock G."/>
            <person name="Sophianopoulou V."/>
            <person name="Squina F.M."/>
            <person name="Sun H."/>
            <person name="Susca A."/>
            <person name="Todd R.B."/>
            <person name="Tsang A."/>
            <person name="Unkles S.E."/>
            <person name="van de Wiele N."/>
            <person name="van Rossen-Uffink D."/>
            <person name="Oliveira J.V."/>
            <person name="Vesth T.C."/>
            <person name="Visser J."/>
            <person name="Yu J.-H."/>
            <person name="Zhou M."/>
            <person name="Andersen M.R."/>
            <person name="Archer D.B."/>
            <person name="Baker S.E."/>
            <person name="Benoit I."/>
            <person name="Brakhage A.A."/>
            <person name="Braus G.H."/>
            <person name="Fischer R."/>
            <person name="Frisvad J.C."/>
            <person name="Goldman G.H."/>
            <person name="Houbraken J."/>
            <person name="Oakley B."/>
            <person name="Pocsi I."/>
            <person name="Scazzocchio C."/>
            <person name="Seiboth B."/>
            <person name="vanKuyk P.A."/>
            <person name="Wortman J."/>
            <person name="Dyer P.S."/>
            <person name="Grigoriev I.V."/>
        </authorList>
    </citation>
    <scope>NUCLEOTIDE SEQUENCE [LARGE SCALE GENOMIC DNA]</scope>
    <source>
        <strain evidence="3">CBS 516.65</strain>
    </source>
</reference>
<dbReference type="AlphaFoldDB" id="A0A1L9VNS8"/>
<dbReference type="VEuPathDB" id="FungiDB:ASPGLDRAFT_1366988"/>
<feature type="region of interest" description="Disordered" evidence="1">
    <location>
        <begin position="35"/>
        <end position="95"/>
    </location>
</feature>
<dbReference type="GeneID" id="34457731"/>
<name>A0A1L9VNS8_ASPGL</name>
<evidence type="ECO:0000313" key="3">
    <source>
        <dbReference type="Proteomes" id="UP000184300"/>
    </source>
</evidence>
<evidence type="ECO:0000313" key="2">
    <source>
        <dbReference type="EMBL" id="OJJ85578.1"/>
    </source>
</evidence>
<gene>
    <name evidence="2" type="ORF">ASPGLDRAFT_1366988</name>
</gene>
<feature type="compositionally biased region" description="Basic and acidic residues" evidence="1">
    <location>
        <begin position="35"/>
        <end position="53"/>
    </location>
</feature>
<proteinExistence type="predicted"/>